<evidence type="ECO:0000313" key="2">
    <source>
        <dbReference type="EMBL" id="KAI5072863.1"/>
    </source>
</evidence>
<protein>
    <submittedName>
        <fullName evidence="2">Uncharacterized protein</fullName>
    </submittedName>
</protein>
<comment type="caution">
    <text evidence="2">The sequence shown here is derived from an EMBL/GenBank/DDBJ whole genome shotgun (WGS) entry which is preliminary data.</text>
</comment>
<gene>
    <name evidence="2" type="ORF">GOP47_0012969</name>
</gene>
<organism evidence="2 3">
    <name type="scientific">Adiantum capillus-veneris</name>
    <name type="common">Maidenhair fern</name>
    <dbReference type="NCBI Taxonomy" id="13818"/>
    <lineage>
        <taxon>Eukaryota</taxon>
        <taxon>Viridiplantae</taxon>
        <taxon>Streptophyta</taxon>
        <taxon>Embryophyta</taxon>
        <taxon>Tracheophyta</taxon>
        <taxon>Polypodiopsida</taxon>
        <taxon>Polypodiidae</taxon>
        <taxon>Polypodiales</taxon>
        <taxon>Pteridineae</taxon>
        <taxon>Pteridaceae</taxon>
        <taxon>Vittarioideae</taxon>
        <taxon>Adiantum</taxon>
    </lineage>
</organism>
<sequence>MVVGNPSSTLFTKQPLNPSYAHTHELLQSCHVYHLKPCRALKFSQSPTIQNPTKAKTAKKVTFAKDMVQIYPSSTHQQVTFAKDLVQIYPTSNQPISHEAEEVTKVGSPTARIKEARCSFLSGEDMRAQREGQMKEAVKQGGAEAASGVVRVKVVISKKQLSELLKSSTSSSPVLRNQAGDTRMQKVINSCPS</sequence>
<dbReference type="EMBL" id="JABFUD020000012">
    <property type="protein sequence ID" value="KAI5072863.1"/>
    <property type="molecule type" value="Genomic_DNA"/>
</dbReference>
<dbReference type="AlphaFoldDB" id="A0A9D4ZEU5"/>
<reference evidence="2" key="1">
    <citation type="submission" date="2021-01" db="EMBL/GenBank/DDBJ databases">
        <title>Adiantum capillus-veneris genome.</title>
        <authorList>
            <person name="Fang Y."/>
            <person name="Liao Q."/>
        </authorList>
    </citation>
    <scope>NUCLEOTIDE SEQUENCE</scope>
    <source>
        <strain evidence="2">H3</strain>
        <tissue evidence="2">Leaf</tissue>
    </source>
</reference>
<name>A0A9D4ZEU5_ADICA</name>
<keyword evidence="3" id="KW-1185">Reference proteome</keyword>
<evidence type="ECO:0000256" key="1">
    <source>
        <dbReference type="SAM" id="MobiDB-lite"/>
    </source>
</evidence>
<dbReference type="Proteomes" id="UP000886520">
    <property type="component" value="Chromosome 12"/>
</dbReference>
<feature type="region of interest" description="Disordered" evidence="1">
    <location>
        <begin position="166"/>
        <end position="193"/>
    </location>
</feature>
<accession>A0A9D4ZEU5</accession>
<evidence type="ECO:0000313" key="3">
    <source>
        <dbReference type="Proteomes" id="UP000886520"/>
    </source>
</evidence>
<proteinExistence type="predicted"/>